<evidence type="ECO:0000313" key="9">
    <source>
        <dbReference type="EMBL" id="BAT27593.1"/>
    </source>
</evidence>
<dbReference type="RefSeq" id="WP_062226643.1">
    <property type="nucleotide sequence ID" value="NZ_BBWR01000003.1"/>
</dbReference>
<dbReference type="Gene3D" id="2.40.30.170">
    <property type="match status" value="1"/>
</dbReference>
<evidence type="ECO:0000256" key="6">
    <source>
        <dbReference type="ARBA" id="ARBA00023136"/>
    </source>
</evidence>
<evidence type="ECO:0000256" key="7">
    <source>
        <dbReference type="SAM" id="Coils"/>
    </source>
</evidence>
<accession>A0A0N7KXQ7</accession>
<dbReference type="InterPro" id="IPR050739">
    <property type="entry name" value="MFP"/>
</dbReference>
<evidence type="ECO:0000256" key="4">
    <source>
        <dbReference type="ARBA" id="ARBA00022692"/>
    </source>
</evidence>
<dbReference type="PANTHER" id="PTHR30386:SF26">
    <property type="entry name" value="TRANSPORT PROTEIN COMB"/>
    <property type="match status" value="1"/>
</dbReference>
<sequence length="391" mass="43120">MSQTFDKRIEYAARRRIPASLLLALLLGIFMAWASFFKIEQAVRMTGQIIPSGRTQIIQSVDGGVVSKILVHEGQVVESGQELAVLERGRAEAGYEESRSRRAALRASLARARAEAIDGDPSFDADLDQYPDFVEAQKRLHEQRQRALGETLETLDEALVMARQELTMTQDLLKNGDVSKLDLLRAQRAVLELDGKISDIRNKAIQDARAEVAKLEEELSSMDYKIDERQDILRHTALLSPVSGVVKFMRINTVGGVLRPGDELMQIAPTDGGVIIEGKVPPANIGQLSEGLPATVRIDAFDYSIYGSLKGEVTLISPDTLTDTAANGQSMPYYRVHVRLNDDQSQNAKASQILVKQGLTATVDIRTGERTVLQYLMKPVVKAFSGAMQEK</sequence>
<dbReference type="InterPro" id="IPR058982">
    <property type="entry name" value="Beta-barrel_AprE"/>
</dbReference>
<proteinExistence type="inferred from homology"/>
<dbReference type="PANTHER" id="PTHR30386">
    <property type="entry name" value="MEMBRANE FUSION SUBUNIT OF EMRAB-TOLC MULTIDRUG EFFLUX PUMP"/>
    <property type="match status" value="1"/>
</dbReference>
<dbReference type="PRINTS" id="PR01490">
    <property type="entry name" value="RTXTOXIND"/>
</dbReference>
<keyword evidence="3" id="KW-0813">Transport</keyword>
<dbReference type="GO" id="GO:0016020">
    <property type="term" value="C:membrane"/>
    <property type="evidence" value="ECO:0007669"/>
    <property type="project" value="UniProtKB-SubCell"/>
</dbReference>
<evidence type="ECO:0000256" key="5">
    <source>
        <dbReference type="ARBA" id="ARBA00022989"/>
    </source>
</evidence>
<keyword evidence="4" id="KW-0812">Transmembrane</keyword>
<dbReference type="InterPro" id="IPR006144">
    <property type="entry name" value="Secretion_HlyD_CS"/>
</dbReference>
<organism evidence="9">
    <name type="scientific">Aureimonas frigidaquae</name>
    <dbReference type="NCBI Taxonomy" id="424757"/>
    <lineage>
        <taxon>Bacteria</taxon>
        <taxon>Pseudomonadati</taxon>
        <taxon>Pseudomonadota</taxon>
        <taxon>Alphaproteobacteria</taxon>
        <taxon>Hyphomicrobiales</taxon>
        <taxon>Aurantimonadaceae</taxon>
        <taxon>Aureimonas</taxon>
    </lineage>
</organism>
<comment type="subcellular location">
    <subcellularLocation>
        <location evidence="1">Membrane</location>
        <topology evidence="1">Single-pass membrane protein</topology>
    </subcellularLocation>
</comment>
<dbReference type="Gene3D" id="2.40.50.100">
    <property type="match status" value="1"/>
</dbReference>
<reference evidence="9" key="1">
    <citation type="journal article" date="2015" name="Proc. Natl. Acad. Sci. U.S.A.">
        <title>Bacterial clade with the ribosomal RNA operon on a small plasmid rather than the chromosome.</title>
        <authorList>
            <person name="Anda M."/>
            <person name="Ohtsubo Y."/>
            <person name="Okubo T."/>
            <person name="Sugawara M."/>
            <person name="Nagata Y."/>
            <person name="Tsuda M."/>
            <person name="Minamisawa K."/>
            <person name="Mitsui H."/>
        </authorList>
    </citation>
    <scope>NUCLEOTIDE SEQUENCE</scope>
    <source>
        <strain evidence="9">JCM 14755</strain>
    </source>
</reference>
<dbReference type="AlphaFoldDB" id="A0A0N7KXQ7"/>
<dbReference type="SUPFAM" id="SSF111369">
    <property type="entry name" value="HlyD-like secretion proteins"/>
    <property type="match status" value="1"/>
</dbReference>
<feature type="domain" description="AprE-like beta-barrel" evidence="8">
    <location>
        <begin position="275"/>
        <end position="368"/>
    </location>
</feature>
<evidence type="ECO:0000256" key="3">
    <source>
        <dbReference type="ARBA" id="ARBA00022448"/>
    </source>
</evidence>
<dbReference type="EMBL" id="LC066375">
    <property type="protein sequence ID" value="BAT27593.1"/>
    <property type="molecule type" value="Genomic_DNA"/>
</dbReference>
<name>A0A0N7KXQ7_9HYPH</name>
<keyword evidence="7" id="KW-0175">Coiled coil</keyword>
<protein>
    <submittedName>
        <fullName evidence="9">Secretion protein HlyD family protein</fullName>
    </submittedName>
</protein>
<comment type="similarity">
    <text evidence="2">Belongs to the membrane fusion protein (MFP) (TC 8.A.1) family.</text>
</comment>
<keyword evidence="5" id="KW-1133">Transmembrane helix</keyword>
<dbReference type="PROSITE" id="PS00543">
    <property type="entry name" value="HLYD_FAMILY"/>
    <property type="match status" value="1"/>
</dbReference>
<dbReference type="OrthoDB" id="9810980at2"/>
<dbReference type="GO" id="GO:0009306">
    <property type="term" value="P:protein secretion"/>
    <property type="evidence" value="ECO:0007669"/>
    <property type="project" value="InterPro"/>
</dbReference>
<evidence type="ECO:0000256" key="1">
    <source>
        <dbReference type="ARBA" id="ARBA00004167"/>
    </source>
</evidence>
<keyword evidence="6" id="KW-0472">Membrane</keyword>
<feature type="coiled-coil region" evidence="7">
    <location>
        <begin position="198"/>
        <end position="225"/>
    </location>
</feature>
<dbReference type="Pfam" id="PF26002">
    <property type="entry name" value="Beta-barrel_AprE"/>
    <property type="match status" value="1"/>
</dbReference>
<evidence type="ECO:0000259" key="8">
    <source>
        <dbReference type="Pfam" id="PF26002"/>
    </source>
</evidence>
<evidence type="ECO:0000256" key="2">
    <source>
        <dbReference type="ARBA" id="ARBA00009477"/>
    </source>
</evidence>